<evidence type="ECO:0000259" key="1">
    <source>
        <dbReference type="Pfam" id="PF04965"/>
    </source>
</evidence>
<evidence type="ECO:0000313" key="2">
    <source>
        <dbReference type="EMBL" id="SDN89956.1"/>
    </source>
</evidence>
<sequence>MTTDFTGAGWTFPLDFTASRGVALANGTRKIEQSMRLILTTYPGERPMRANFGARLRDYVFRGATLDNAAALSEEVRRALDFWEPRVDIEGVDVYPDEDSASLLYIDIQYVVKATNDHRNLVFPFYTIPEHEED</sequence>
<protein>
    <recommendedName>
        <fullName evidence="1">IraD/Gp25-like domain-containing protein</fullName>
    </recommendedName>
</protein>
<keyword evidence="3" id="KW-1185">Reference proteome</keyword>
<evidence type="ECO:0000313" key="3">
    <source>
        <dbReference type="Proteomes" id="UP000199651"/>
    </source>
</evidence>
<organism evidence="2 3">
    <name type="scientific">Actinokineospora alba</name>
    <dbReference type="NCBI Taxonomy" id="504798"/>
    <lineage>
        <taxon>Bacteria</taxon>
        <taxon>Bacillati</taxon>
        <taxon>Actinomycetota</taxon>
        <taxon>Actinomycetes</taxon>
        <taxon>Pseudonocardiales</taxon>
        <taxon>Pseudonocardiaceae</taxon>
        <taxon>Actinokineospora</taxon>
    </lineage>
</organism>
<reference evidence="3" key="1">
    <citation type="submission" date="2016-10" db="EMBL/GenBank/DDBJ databases">
        <authorList>
            <person name="Varghese N."/>
            <person name="Submissions S."/>
        </authorList>
    </citation>
    <scope>NUCLEOTIDE SEQUENCE [LARGE SCALE GENOMIC DNA]</scope>
    <source>
        <strain evidence="3">IBRC-M 10655</strain>
    </source>
</reference>
<dbReference type="AlphaFoldDB" id="A0A1H0F5R9"/>
<dbReference type="Pfam" id="PF04965">
    <property type="entry name" value="GPW_gp25"/>
    <property type="match status" value="1"/>
</dbReference>
<feature type="domain" description="IraD/Gp25-like" evidence="1">
    <location>
        <begin position="27"/>
        <end position="116"/>
    </location>
</feature>
<dbReference type="RefSeq" id="WP_091368576.1">
    <property type="nucleotide sequence ID" value="NZ_FNDV01000003.1"/>
</dbReference>
<dbReference type="OrthoDB" id="9802846at2"/>
<proteinExistence type="predicted"/>
<dbReference type="Proteomes" id="UP000199651">
    <property type="component" value="Unassembled WGS sequence"/>
</dbReference>
<dbReference type="SUPFAM" id="SSF160719">
    <property type="entry name" value="gpW/gp25-like"/>
    <property type="match status" value="1"/>
</dbReference>
<dbReference type="Gene3D" id="3.10.450.40">
    <property type="match status" value="1"/>
</dbReference>
<dbReference type="STRING" id="504798.SAMN05421871_103630"/>
<dbReference type="EMBL" id="FNJB01000001">
    <property type="protein sequence ID" value="SDN89956.1"/>
    <property type="molecule type" value="Genomic_DNA"/>
</dbReference>
<dbReference type="InterPro" id="IPR007048">
    <property type="entry name" value="IraD/Gp25-like"/>
</dbReference>
<name>A0A1H0F5R9_9PSEU</name>
<accession>A0A1H0F5R9</accession>
<gene>
    <name evidence="2" type="ORF">SAMN05192558_101240</name>
</gene>